<evidence type="ECO:0000313" key="4">
    <source>
        <dbReference type="EMBL" id="KGM49970.1"/>
    </source>
</evidence>
<dbReference type="Gene3D" id="1.10.357.10">
    <property type="entry name" value="Tetracycline Repressor, domain 2"/>
    <property type="match status" value="1"/>
</dbReference>
<organism evidence="4 5">
    <name type="scientific">Pseudooceanicola atlanticus</name>
    <dbReference type="NCBI Taxonomy" id="1461694"/>
    <lineage>
        <taxon>Bacteria</taxon>
        <taxon>Pseudomonadati</taxon>
        <taxon>Pseudomonadota</taxon>
        <taxon>Alphaproteobacteria</taxon>
        <taxon>Rhodobacterales</taxon>
        <taxon>Paracoccaceae</taxon>
        <taxon>Pseudooceanicola</taxon>
    </lineage>
</organism>
<sequence>MNTATLRIQQAALRLFAENGGTSVAVSELAKEAGLSRGTIYNNLDDPTALFESVCQTVAQEFGDSIAAATRDMSDPAEKVSAAVRLCVRRVHEDPHWGRFIARYAMLEPTLGSFWGKMPAEELRRGLISGRFNFHRDQVASITASAGGATFGAMTLVLDGHRTWRQAGSDTAEIILRGVGIERAEARDITQMELDPLPRMAVFDAA</sequence>
<dbReference type="Proteomes" id="UP000030004">
    <property type="component" value="Unassembled WGS sequence"/>
</dbReference>
<feature type="DNA-binding region" description="H-T-H motif" evidence="2">
    <location>
        <begin position="25"/>
        <end position="44"/>
    </location>
</feature>
<dbReference type="RefSeq" id="WP_043743535.1">
    <property type="nucleotide sequence ID" value="NZ_AQQX01000001.1"/>
</dbReference>
<dbReference type="STRING" id="1461694.ATO9_00220"/>
<dbReference type="PRINTS" id="PR00455">
    <property type="entry name" value="HTHTETR"/>
</dbReference>
<dbReference type="OrthoDB" id="9808189at2"/>
<reference evidence="4 5" key="1">
    <citation type="journal article" date="2015" name="Antonie Van Leeuwenhoek">
        <title>Pseudooceanicola atlanticus gen. nov. sp. nov., isolated from surface seawater of the Atlantic Ocean and reclassification of Oceanicola batsensis, Oceanicola marinus, Oceanicola nitratireducens, Oceanicola nanhaiensis, Oceanicola antarcticus and Oceanicola flagellatus, as Pseudooceanicola batsensis comb. nov., Pseudooceanicola marinus comb. nov., Pseudooceanicola nitratireducens comb. nov., Pseudooceanicola nanhaiensis comb. nov., Pseudooceanicola antarcticus comb. nov., and Pseudooceanicola flagellatus comb. nov.</title>
        <authorList>
            <person name="Lai Q."/>
            <person name="Li G."/>
            <person name="Liu X."/>
            <person name="Du Y."/>
            <person name="Sun F."/>
            <person name="Shao Z."/>
        </authorList>
    </citation>
    <scope>NUCLEOTIDE SEQUENCE [LARGE SCALE GENOMIC DNA]</scope>
    <source>
        <strain evidence="4 5">22II-s11g</strain>
    </source>
</reference>
<dbReference type="GO" id="GO:0003677">
    <property type="term" value="F:DNA binding"/>
    <property type="evidence" value="ECO:0007669"/>
    <property type="project" value="UniProtKB-UniRule"/>
</dbReference>
<proteinExistence type="predicted"/>
<keyword evidence="1 2" id="KW-0238">DNA-binding</keyword>
<dbReference type="Pfam" id="PF21306">
    <property type="entry name" value="TetR_C_40"/>
    <property type="match status" value="1"/>
</dbReference>
<protein>
    <submittedName>
        <fullName evidence="4">TetR family transcriptional regulator</fullName>
    </submittedName>
</protein>
<dbReference type="InterPro" id="IPR050624">
    <property type="entry name" value="HTH-type_Tx_Regulator"/>
</dbReference>
<evidence type="ECO:0000256" key="1">
    <source>
        <dbReference type="ARBA" id="ARBA00023125"/>
    </source>
</evidence>
<dbReference type="InterPro" id="IPR001647">
    <property type="entry name" value="HTH_TetR"/>
</dbReference>
<gene>
    <name evidence="4" type="ORF">ATO9_00220</name>
</gene>
<dbReference type="PANTHER" id="PTHR43479:SF11">
    <property type="entry name" value="ACREF_ENVCD OPERON REPRESSOR-RELATED"/>
    <property type="match status" value="1"/>
</dbReference>
<dbReference type="InterPro" id="IPR009057">
    <property type="entry name" value="Homeodomain-like_sf"/>
</dbReference>
<dbReference type="EMBL" id="AQQX01000001">
    <property type="protein sequence ID" value="KGM49970.1"/>
    <property type="molecule type" value="Genomic_DNA"/>
</dbReference>
<keyword evidence="5" id="KW-1185">Reference proteome</keyword>
<dbReference type="Pfam" id="PF00440">
    <property type="entry name" value="TetR_N"/>
    <property type="match status" value="1"/>
</dbReference>
<dbReference type="InterPro" id="IPR049513">
    <property type="entry name" value="TetR_C_40"/>
</dbReference>
<comment type="caution">
    <text evidence="4">The sequence shown here is derived from an EMBL/GenBank/DDBJ whole genome shotgun (WGS) entry which is preliminary data.</text>
</comment>
<dbReference type="eggNOG" id="COG1309">
    <property type="taxonomic scope" value="Bacteria"/>
</dbReference>
<evidence type="ECO:0000313" key="5">
    <source>
        <dbReference type="Proteomes" id="UP000030004"/>
    </source>
</evidence>
<name>A0A0A0EI25_9RHOB</name>
<feature type="domain" description="HTH tetR-type" evidence="3">
    <location>
        <begin position="2"/>
        <end position="62"/>
    </location>
</feature>
<evidence type="ECO:0000256" key="2">
    <source>
        <dbReference type="PROSITE-ProRule" id="PRU00335"/>
    </source>
</evidence>
<dbReference type="AlphaFoldDB" id="A0A0A0EI25"/>
<dbReference type="SUPFAM" id="SSF46689">
    <property type="entry name" value="Homeodomain-like"/>
    <property type="match status" value="1"/>
</dbReference>
<dbReference type="PANTHER" id="PTHR43479">
    <property type="entry name" value="ACREF/ENVCD OPERON REPRESSOR-RELATED"/>
    <property type="match status" value="1"/>
</dbReference>
<accession>A0A0A0EI25</accession>
<dbReference type="PROSITE" id="PS50977">
    <property type="entry name" value="HTH_TETR_2"/>
    <property type="match status" value="1"/>
</dbReference>
<evidence type="ECO:0000259" key="3">
    <source>
        <dbReference type="PROSITE" id="PS50977"/>
    </source>
</evidence>